<proteinExistence type="predicted"/>
<dbReference type="InterPro" id="IPR018490">
    <property type="entry name" value="cNMP-bd_dom_sf"/>
</dbReference>
<dbReference type="Gene3D" id="2.60.120.10">
    <property type="entry name" value="Jelly Rolls"/>
    <property type="match status" value="1"/>
</dbReference>
<keyword evidence="2" id="KW-0808">Transferase</keyword>
<evidence type="ECO:0000313" key="2">
    <source>
        <dbReference type="EMBL" id="SDD37648.1"/>
    </source>
</evidence>
<dbReference type="Proteomes" id="UP000199072">
    <property type="component" value="Unassembled WGS sequence"/>
</dbReference>
<dbReference type="SUPFAM" id="SSF51206">
    <property type="entry name" value="cAMP-binding domain-like"/>
    <property type="match status" value="1"/>
</dbReference>
<dbReference type="RefSeq" id="WP_091143899.1">
    <property type="nucleotide sequence ID" value="NZ_FNAI01000001.1"/>
</dbReference>
<protein>
    <submittedName>
        <fullName evidence="2">cAMP-binding domain of CRP or a regulatory subunit of cAMP-dependent protein kinases</fullName>
    </submittedName>
</protein>
<organism evidence="2 3">
    <name type="scientific">Mucilaginibacter pineti</name>
    <dbReference type="NCBI Taxonomy" id="1391627"/>
    <lineage>
        <taxon>Bacteria</taxon>
        <taxon>Pseudomonadati</taxon>
        <taxon>Bacteroidota</taxon>
        <taxon>Sphingobacteriia</taxon>
        <taxon>Sphingobacteriales</taxon>
        <taxon>Sphingobacteriaceae</taxon>
        <taxon>Mucilaginibacter</taxon>
    </lineage>
</organism>
<name>A0A1G6U8G5_9SPHI</name>
<accession>A0A1G6U8G5</accession>
<reference evidence="2 3" key="1">
    <citation type="submission" date="2016-10" db="EMBL/GenBank/DDBJ databases">
        <authorList>
            <person name="de Groot N.N."/>
        </authorList>
    </citation>
    <scope>NUCLEOTIDE SEQUENCE [LARGE SCALE GENOMIC DNA]</scope>
    <source>
        <strain evidence="2 3">47C3B</strain>
    </source>
</reference>
<dbReference type="GO" id="GO:0016301">
    <property type="term" value="F:kinase activity"/>
    <property type="evidence" value="ECO:0007669"/>
    <property type="project" value="UniProtKB-KW"/>
</dbReference>
<dbReference type="InterPro" id="IPR000595">
    <property type="entry name" value="cNMP-bd_dom"/>
</dbReference>
<feature type="domain" description="Cyclic nucleotide-binding" evidence="1">
    <location>
        <begin position="29"/>
        <end position="112"/>
    </location>
</feature>
<gene>
    <name evidence="2" type="ORF">SAMN05216464_101569</name>
</gene>
<dbReference type="Pfam" id="PF00027">
    <property type="entry name" value="cNMP_binding"/>
    <property type="match status" value="1"/>
</dbReference>
<keyword evidence="2" id="KW-0418">Kinase</keyword>
<evidence type="ECO:0000313" key="3">
    <source>
        <dbReference type="Proteomes" id="UP000199072"/>
    </source>
</evidence>
<sequence>MNLLIENIRTYVPLSAADEKAIRELFHRKEFQKEEHLLKAGQVCRRLIFLEQGLVRYYLSDNGDEQTNYFNKEKEWVCDYPSFLPKVSSTVNIQALEPVIAWTISYDDLQIFYREVQYGERFGRVGIEQVFVNIIKQVTSLYTDKPEVRYEKFLRSYFDIAQRIPQYYIASYVGVKPQSLSRIRKRIAGLRY</sequence>
<keyword evidence="3" id="KW-1185">Reference proteome</keyword>
<dbReference type="OrthoDB" id="663011at2"/>
<dbReference type="CDD" id="cd00038">
    <property type="entry name" value="CAP_ED"/>
    <property type="match status" value="1"/>
</dbReference>
<evidence type="ECO:0000259" key="1">
    <source>
        <dbReference type="Pfam" id="PF00027"/>
    </source>
</evidence>
<dbReference type="AlphaFoldDB" id="A0A1G6U8G5"/>
<dbReference type="InterPro" id="IPR014710">
    <property type="entry name" value="RmlC-like_jellyroll"/>
</dbReference>
<dbReference type="EMBL" id="FNAI01000001">
    <property type="protein sequence ID" value="SDD37648.1"/>
    <property type="molecule type" value="Genomic_DNA"/>
</dbReference>
<dbReference type="STRING" id="1391627.SAMN05216464_101569"/>